<dbReference type="RefSeq" id="XP_035873977.1">
    <property type="nucleotide sequence ID" value="XM_036018084.1"/>
</dbReference>
<protein>
    <submittedName>
        <fullName evidence="3">Germinal center-associated signaling and motility protein</fullName>
    </submittedName>
</protein>
<keyword evidence="2" id="KW-1185">Reference proteome</keyword>
<gene>
    <name evidence="3" type="primary">GCSAM</name>
</gene>
<dbReference type="CTD" id="257144"/>
<dbReference type="PANTHER" id="PTHR35351:SF2">
    <property type="entry name" value="GERMINAL CENTER-ASSOCIATED SIGNALING AND MOTILITY PROTEIN"/>
    <property type="match status" value="1"/>
</dbReference>
<name>A0A7E6D418_9CHIR</name>
<dbReference type="KEGG" id="pdic:114488753"/>
<feature type="region of interest" description="Disordered" evidence="1">
    <location>
        <begin position="41"/>
        <end position="62"/>
    </location>
</feature>
<feature type="region of interest" description="Disordered" evidence="1">
    <location>
        <begin position="95"/>
        <end position="141"/>
    </location>
</feature>
<sequence>MGNSLLRENRYFRCWDRHITEGCFCLPWKKLHIFKARQDFPKESEGTSSATNQQDNADQSSAEELCYALIDHRVLRRRPSGNSAEGYYENVFPQAERPRESWRGTETDYSLLHVPSTPRHPPAPENEYEFLPTRTSSHTLE</sequence>
<dbReference type="OrthoDB" id="9829486at2759"/>
<dbReference type="GO" id="GO:2000402">
    <property type="term" value="P:negative regulation of lymphocyte migration"/>
    <property type="evidence" value="ECO:0007669"/>
    <property type="project" value="TreeGrafter"/>
</dbReference>
<dbReference type="FunCoup" id="A0A7E6D418">
    <property type="interactions" value="71"/>
</dbReference>
<feature type="compositionally biased region" description="Basic and acidic residues" evidence="1">
    <location>
        <begin position="96"/>
        <end position="106"/>
    </location>
</feature>
<dbReference type="InParanoid" id="A0A7E6D418"/>
<dbReference type="InterPro" id="IPR031364">
    <property type="entry name" value="GC_assoc_lym"/>
</dbReference>
<accession>A0A7E6D418</accession>
<dbReference type="Proteomes" id="UP000504628">
    <property type="component" value="Chromosome 2"/>
</dbReference>
<proteinExistence type="predicted"/>
<dbReference type="Pfam" id="PF15666">
    <property type="entry name" value="HGAL"/>
    <property type="match status" value="1"/>
</dbReference>
<evidence type="ECO:0000313" key="2">
    <source>
        <dbReference type="Proteomes" id="UP000504628"/>
    </source>
</evidence>
<organism evidence="2 3">
    <name type="scientific">Phyllostomus discolor</name>
    <name type="common">pale spear-nosed bat</name>
    <dbReference type="NCBI Taxonomy" id="89673"/>
    <lineage>
        <taxon>Eukaryota</taxon>
        <taxon>Metazoa</taxon>
        <taxon>Chordata</taxon>
        <taxon>Craniata</taxon>
        <taxon>Vertebrata</taxon>
        <taxon>Euteleostomi</taxon>
        <taxon>Mammalia</taxon>
        <taxon>Eutheria</taxon>
        <taxon>Laurasiatheria</taxon>
        <taxon>Chiroptera</taxon>
        <taxon>Yangochiroptera</taxon>
        <taxon>Phyllostomidae</taxon>
        <taxon>Phyllostominae</taxon>
        <taxon>Phyllostomus</taxon>
    </lineage>
</organism>
<feature type="compositionally biased region" description="Polar residues" evidence="1">
    <location>
        <begin position="46"/>
        <end position="62"/>
    </location>
</feature>
<reference evidence="3" key="1">
    <citation type="submission" date="2025-08" db="UniProtKB">
        <authorList>
            <consortium name="RefSeq"/>
        </authorList>
    </citation>
    <scope>IDENTIFICATION</scope>
    <source>
        <tissue evidence="3">Muscle</tissue>
    </source>
</reference>
<dbReference type="GO" id="GO:0050855">
    <property type="term" value="P:regulation of B cell receptor signaling pathway"/>
    <property type="evidence" value="ECO:0007669"/>
    <property type="project" value="InterPro"/>
</dbReference>
<evidence type="ECO:0000256" key="1">
    <source>
        <dbReference type="SAM" id="MobiDB-lite"/>
    </source>
</evidence>
<evidence type="ECO:0000313" key="3">
    <source>
        <dbReference type="RefSeq" id="XP_035873977.1"/>
    </source>
</evidence>
<dbReference type="PANTHER" id="PTHR35351">
    <property type="entry name" value="GERMINAL CENTER-ASSOCIATED SIGNALING AND MOTILITY-LIKE PROTEIN"/>
    <property type="match status" value="1"/>
</dbReference>
<dbReference type="GeneID" id="114488753"/>
<dbReference type="AlphaFoldDB" id="A0A7E6D418"/>